<gene>
    <name evidence="1" type="ORF">SO19D17_000002</name>
</gene>
<organism evidence="1">
    <name type="scientific">Saccharum officinarum</name>
    <name type="common">Sugarcane</name>
    <dbReference type="NCBI Taxonomy" id="4547"/>
    <lineage>
        <taxon>Eukaryota</taxon>
        <taxon>Viridiplantae</taxon>
        <taxon>Streptophyta</taxon>
        <taxon>Embryophyta</taxon>
        <taxon>Tracheophyta</taxon>
        <taxon>Spermatophyta</taxon>
        <taxon>Magnoliopsida</taxon>
        <taxon>Liliopsida</taxon>
        <taxon>Poales</taxon>
        <taxon>Poaceae</taxon>
        <taxon>PACMAD clade</taxon>
        <taxon>Panicoideae</taxon>
        <taxon>Andropogonodae</taxon>
        <taxon>Andropogoneae</taxon>
        <taxon>Saccharinae</taxon>
        <taxon>Saccharum</taxon>
        <taxon>Saccharum officinarum species complex</taxon>
    </lineage>
</organism>
<protein>
    <submittedName>
        <fullName evidence="1">Uncharacterized protein</fullName>
    </submittedName>
</protein>
<sequence length="59" mass="6465">MATGTRVPDRFYPIKRRYVIGQNPIPIGYGGYGCGCILPIPVYPRVIFGYTIGYGLPVG</sequence>
<reference evidence="1" key="1">
    <citation type="submission" date="2018-04" db="EMBL/GenBank/DDBJ databases">
        <title>Comparative Analysis of Homologous Sequences of Saccharum officinarum and Saccharum spontaneum Reveals Independent Polyploidization Events.</title>
        <authorList>
            <person name="Sharma A."/>
            <person name="Song J."/>
            <person name="Lin Q."/>
            <person name="Singh R."/>
            <person name="Ramos N."/>
            <person name="Wang K."/>
            <person name="Zhang J."/>
            <person name="Ming R."/>
            <person name="Yu Q."/>
        </authorList>
    </citation>
    <scope>NUCLEOTIDE SEQUENCE</scope>
</reference>
<dbReference type="AlphaFoldDB" id="A0A678T6B6"/>
<evidence type="ECO:0000313" key="1">
    <source>
        <dbReference type="EMBL" id="AWA44854.1"/>
    </source>
</evidence>
<accession>A0A678T6B6</accession>
<dbReference type="EMBL" id="MH182529">
    <property type="protein sequence ID" value="AWA44854.1"/>
    <property type="molecule type" value="Genomic_DNA"/>
</dbReference>
<name>A0A678T6B6_SACOF</name>
<dbReference type="PROSITE" id="PS51257">
    <property type="entry name" value="PROKAR_LIPOPROTEIN"/>
    <property type="match status" value="1"/>
</dbReference>
<proteinExistence type="predicted"/>